<dbReference type="EMBL" id="KP790008">
    <property type="protein sequence ID" value="AKC02761.1"/>
    <property type="molecule type" value="Genomic_DNA"/>
</dbReference>
<accession>A0A0E3T5Q0</accession>
<sequence>MPVGISNYLSNKILDHVCRNTAYTPPATVYARIHTGQPGAAGTSNGSSITTRIATTFAAAAAGQIAMSNTPEFTLSGNETITHVSFWDAATGGNFLWSSQATTAKSGGNGDIIRISTNTLSLGPIAS</sequence>
<dbReference type="GeneID" id="26795068"/>
<reference evidence="1 2" key="1">
    <citation type="journal article" date="2015" name="Sci. Rep.">
        <title>Bacteriophages of wastewater foaming-associated filamentous Gordonia reduce host levels in raw activated sludge.</title>
        <authorList>
            <person name="Liu M."/>
            <person name="Gill J.J."/>
            <person name="Young R."/>
            <person name="Summer E.J."/>
        </authorList>
    </citation>
    <scope>NUCLEOTIDE SEQUENCE [LARGE SCALE GENOMIC DNA]</scope>
</reference>
<dbReference type="RefSeq" id="YP_009223929.1">
    <property type="nucleotide sequence ID" value="NC_029074.1"/>
</dbReference>
<name>A0A0E3T5Q0_9CAUD</name>
<proteinExistence type="predicted"/>
<evidence type="ECO:0000313" key="1">
    <source>
        <dbReference type="EMBL" id="AKC02761.1"/>
    </source>
</evidence>
<dbReference type="Pfam" id="PF23140">
    <property type="entry name" value="Gp80"/>
    <property type="match status" value="1"/>
</dbReference>
<gene>
    <name evidence="1" type="ORF">GordTnk2_21</name>
</gene>
<organism evidence="1 2">
    <name type="scientific">Gordonia phage GordTnk2</name>
    <dbReference type="NCBI Taxonomy" id="1622192"/>
    <lineage>
        <taxon>Viruses</taxon>
        <taxon>Duplodnaviria</taxon>
        <taxon>Heunggongvirae</taxon>
        <taxon>Uroviricota</taxon>
        <taxon>Caudoviricetes</taxon>
        <taxon>Gordtnkvirus</taxon>
        <taxon>Gordtnkvirus gordtnk2</taxon>
    </lineage>
</organism>
<dbReference type="KEGG" id="vg:26795068"/>
<dbReference type="Proteomes" id="UP000033020">
    <property type="component" value="Segment"/>
</dbReference>
<dbReference type="InterPro" id="IPR056908">
    <property type="entry name" value="Gp80-like"/>
</dbReference>
<keyword evidence="2" id="KW-1185">Reference proteome</keyword>
<evidence type="ECO:0000313" key="2">
    <source>
        <dbReference type="Proteomes" id="UP000033020"/>
    </source>
</evidence>
<protein>
    <submittedName>
        <fullName evidence="1">Uncharacterized protein</fullName>
    </submittedName>
</protein>